<protein>
    <submittedName>
        <fullName evidence="6">Arylsulfatase</fullName>
    </submittedName>
</protein>
<gene>
    <name evidence="6" type="ORF">CD175_14500</name>
</gene>
<feature type="chain" id="PRO_5015399192" evidence="4">
    <location>
        <begin position="27"/>
        <end position="787"/>
    </location>
</feature>
<keyword evidence="7" id="KW-1185">Reference proteome</keyword>
<organism evidence="6 7">
    <name type="scientific">Pseudomonas laurylsulfatiphila</name>
    <dbReference type="NCBI Taxonomy" id="2011015"/>
    <lineage>
        <taxon>Bacteria</taxon>
        <taxon>Pseudomonadati</taxon>
        <taxon>Pseudomonadota</taxon>
        <taxon>Gammaproteobacteria</taxon>
        <taxon>Pseudomonadales</taxon>
        <taxon>Pseudomonadaceae</taxon>
        <taxon>Pseudomonas</taxon>
    </lineage>
</organism>
<evidence type="ECO:0000313" key="7">
    <source>
        <dbReference type="Proteomes" id="UP000238541"/>
    </source>
</evidence>
<dbReference type="RefSeq" id="WP_104449468.1">
    <property type="nucleotide sequence ID" value="NZ_NIRS01000004.1"/>
</dbReference>
<evidence type="ECO:0000259" key="5">
    <source>
        <dbReference type="Pfam" id="PF00884"/>
    </source>
</evidence>
<comment type="PTM">
    <text evidence="2">The conversion to 3-oxoalanine (also known as C-formylglycine, FGly), of a serine or cysteine residue in prokaryotes and of a cysteine residue in eukaryotes, is critical for catalytic activity.</text>
</comment>
<dbReference type="Gene3D" id="3.30.1120.10">
    <property type="match status" value="1"/>
</dbReference>
<feature type="domain" description="Sulfatase N-terminal" evidence="5">
    <location>
        <begin position="64"/>
        <end position="480"/>
    </location>
</feature>
<dbReference type="EMBL" id="NIRS01000004">
    <property type="protein sequence ID" value="PPK37497.1"/>
    <property type="molecule type" value="Genomic_DNA"/>
</dbReference>
<dbReference type="PANTHER" id="PTHR42693:SF43">
    <property type="entry name" value="BLL2667 PROTEIN"/>
    <property type="match status" value="1"/>
</dbReference>
<dbReference type="InterPro" id="IPR000917">
    <property type="entry name" value="Sulfatase_N"/>
</dbReference>
<dbReference type="Gene3D" id="3.40.720.10">
    <property type="entry name" value="Alkaline Phosphatase, subunit A"/>
    <property type="match status" value="1"/>
</dbReference>
<reference evidence="7" key="1">
    <citation type="submission" date="2017-06" db="EMBL/GenBank/DDBJ databases">
        <authorList>
            <person name="Furmanczyk E.M."/>
        </authorList>
    </citation>
    <scope>NUCLEOTIDE SEQUENCE [LARGE SCALE GENOMIC DNA]</scope>
    <source>
        <strain evidence="7">AP3_16</strain>
    </source>
</reference>
<keyword evidence="4" id="KW-0732">Signal</keyword>
<dbReference type="InterPro" id="IPR017850">
    <property type="entry name" value="Alkaline_phosphatase_core_sf"/>
</dbReference>
<comment type="caution">
    <text evidence="6">The sequence shown here is derived from an EMBL/GenBank/DDBJ whole genome shotgun (WGS) entry which is preliminary data.</text>
</comment>
<evidence type="ECO:0000256" key="1">
    <source>
        <dbReference type="ARBA" id="ARBA00008779"/>
    </source>
</evidence>
<feature type="modified residue" description="3-oxoalanine (Ser)" evidence="2">
    <location>
        <position position="110"/>
    </location>
</feature>
<dbReference type="Pfam" id="PF00884">
    <property type="entry name" value="Sulfatase"/>
    <property type="match status" value="1"/>
</dbReference>
<dbReference type="InterPro" id="IPR050738">
    <property type="entry name" value="Sulfatase"/>
</dbReference>
<proteinExistence type="inferred from homology"/>
<evidence type="ECO:0000313" key="6">
    <source>
        <dbReference type="EMBL" id="PPK37497.1"/>
    </source>
</evidence>
<name>A0A2S6FJ82_9PSED</name>
<dbReference type="CDD" id="cd16025">
    <property type="entry name" value="PAS_like"/>
    <property type="match status" value="1"/>
</dbReference>
<dbReference type="AlphaFoldDB" id="A0A2S6FJ82"/>
<accession>A0A2S6FJ82</accession>
<evidence type="ECO:0000256" key="2">
    <source>
        <dbReference type="PIRSR" id="PIRSR600917-52"/>
    </source>
</evidence>
<dbReference type="Proteomes" id="UP000238541">
    <property type="component" value="Unassembled WGS sequence"/>
</dbReference>
<feature type="signal peptide" evidence="4">
    <location>
        <begin position="1"/>
        <end position="26"/>
    </location>
</feature>
<comment type="similarity">
    <text evidence="1">Belongs to the sulfatase family.</text>
</comment>
<sequence>MSQKLQPAGRFTLKLCALLASSVASAQDSLPFPPTPSASDAKPTLQESKHQKRQQQSHLPAEAPNILVIMLDDAGFAQSDTVGGAVHTPTLSRVADSGVRYNAFHTAAISSATRAALLTGRNHHRVGNGVIAELATDWEGYTGKIPKSSATMAEVLKQYGYSTAAFGKWHNTPPLDTTAAGPFDTWPTAYGFEYFYGFLAGETSQYEPRLYRNTTPIEPARDPKYHLSEDLANQAVNWLQDHQTYAPAKPFFMYWTPGAVHGPHQVNAQWADKYKGKFDGGWDAYREQTFARQKALGFIPHDAVLTPRPAELPAWDSLSSEQKQYQARLMEVYAGFLEHADTQAGKILDELEREGKRDNTLIFYVFSDNGASSEGMEGTINELLAQNGIPVPKEQQLKVLDEMYGGLSALGGPKLESMYNAAWAWAGSGPFVGTKLVAGYFGGTRTPLAVSWPKQIKADARVRAQFHHVNDIAPTVYDVLSITPPIEVNGIAQDPMDGVSLRYTFNDAQVKSKKPAQYFEVFGSRGVYKDGWMASVFGPRKPWVQGFAQFMGWNPVNDQWSLYNLQDDYSQAKDVAASNPQKLAELKAEFDVQAKANHVYPIGAGLYPFLDPTARISSSQREWHFSDRVQRFPEFAAPNLRNQNSKVVVDADVPANATGVLYALGGIGGGVSLYMDDGFLNYEYNALAISRVKLRSAERVPAGKVSIEVLTTLSSAKPGAPANLSLRLDGQEAAKGVTPFTPALTFTASETFDVAQDLGSPVTLDYFERAPFAFNGKVKDVHVTYLP</sequence>
<evidence type="ECO:0000256" key="3">
    <source>
        <dbReference type="SAM" id="MobiDB-lite"/>
    </source>
</evidence>
<feature type="region of interest" description="Disordered" evidence="3">
    <location>
        <begin position="27"/>
        <end position="59"/>
    </location>
</feature>
<evidence type="ECO:0000256" key="4">
    <source>
        <dbReference type="SAM" id="SignalP"/>
    </source>
</evidence>
<dbReference type="SUPFAM" id="SSF53649">
    <property type="entry name" value="Alkaline phosphatase-like"/>
    <property type="match status" value="1"/>
</dbReference>
<dbReference type="PANTHER" id="PTHR42693">
    <property type="entry name" value="ARYLSULFATASE FAMILY MEMBER"/>
    <property type="match status" value="1"/>
</dbReference>